<keyword evidence="5" id="KW-0406">Ion transport</keyword>
<dbReference type="Pfam" id="PF02254">
    <property type="entry name" value="TrkA_N"/>
    <property type="match status" value="1"/>
</dbReference>
<dbReference type="PROSITE" id="PS51201">
    <property type="entry name" value="RCK_N"/>
    <property type="match status" value="1"/>
</dbReference>
<dbReference type="AlphaFoldDB" id="A0A6A8GA24"/>
<evidence type="ECO:0000256" key="2">
    <source>
        <dbReference type="SAM" id="MobiDB-lite"/>
    </source>
</evidence>
<dbReference type="Gene3D" id="3.40.50.720">
    <property type="entry name" value="NAD(P)-binding Rossmann-like Domain"/>
    <property type="match status" value="1"/>
</dbReference>
<accession>A0A6A8GA24</accession>
<dbReference type="PANTHER" id="PTHR43833">
    <property type="entry name" value="POTASSIUM CHANNEL PROTEIN 2-RELATED-RELATED"/>
    <property type="match status" value="1"/>
</dbReference>
<name>A0A6A8GA24_9EURY</name>
<evidence type="ECO:0000256" key="1">
    <source>
        <dbReference type="ARBA" id="ARBA00004651"/>
    </source>
</evidence>
<protein>
    <submittedName>
        <fullName evidence="5">Potassium channel protein</fullName>
    </submittedName>
</protein>
<feature type="compositionally biased region" description="Polar residues" evidence="2">
    <location>
        <begin position="393"/>
        <end position="403"/>
    </location>
</feature>
<feature type="domain" description="RCK N-terminal" evidence="4">
    <location>
        <begin position="236"/>
        <end position="352"/>
    </location>
</feature>
<comment type="caution">
    <text evidence="5">The sequence shown here is derived from an EMBL/GenBank/DDBJ whole genome shotgun (WGS) entry which is preliminary data.</text>
</comment>
<feature type="transmembrane region" description="Helical" evidence="3">
    <location>
        <begin position="48"/>
        <end position="71"/>
    </location>
</feature>
<feature type="transmembrane region" description="Helical" evidence="3">
    <location>
        <begin position="78"/>
        <end position="95"/>
    </location>
</feature>
<dbReference type="InterPro" id="IPR013099">
    <property type="entry name" value="K_chnl_dom"/>
</dbReference>
<dbReference type="InterPro" id="IPR003148">
    <property type="entry name" value="RCK_N"/>
</dbReference>
<dbReference type="SUPFAM" id="SSF51735">
    <property type="entry name" value="NAD(P)-binding Rossmann-fold domains"/>
    <property type="match status" value="1"/>
</dbReference>
<gene>
    <name evidence="5" type="ORF">GJR99_14400</name>
</gene>
<proteinExistence type="predicted"/>
<dbReference type="Gene3D" id="1.10.287.70">
    <property type="match status" value="1"/>
</dbReference>
<dbReference type="Pfam" id="PF07885">
    <property type="entry name" value="Ion_trans_2"/>
    <property type="match status" value="1"/>
</dbReference>
<dbReference type="Proteomes" id="UP000443423">
    <property type="component" value="Unassembled WGS sequence"/>
</dbReference>
<keyword evidence="3" id="KW-0812">Transmembrane</keyword>
<dbReference type="InterPro" id="IPR036291">
    <property type="entry name" value="NAD(P)-bd_dom_sf"/>
</dbReference>
<evidence type="ECO:0000313" key="5">
    <source>
        <dbReference type="EMBL" id="MRW97757.1"/>
    </source>
</evidence>
<keyword evidence="3" id="KW-1133">Transmembrane helix</keyword>
<feature type="transmembrane region" description="Helical" evidence="3">
    <location>
        <begin position="191"/>
        <end position="212"/>
    </location>
</feature>
<evidence type="ECO:0000259" key="4">
    <source>
        <dbReference type="PROSITE" id="PS51201"/>
    </source>
</evidence>
<dbReference type="OrthoDB" id="56871at2157"/>
<dbReference type="EMBL" id="WKJQ01000001">
    <property type="protein sequence ID" value="MRW97757.1"/>
    <property type="molecule type" value="Genomic_DNA"/>
</dbReference>
<reference evidence="5 6" key="1">
    <citation type="submission" date="2019-11" db="EMBL/GenBank/DDBJ databases">
        <title>Whole genome sequence of Haloferax sp. MBLA0078.</title>
        <authorList>
            <person name="Seo M.-J."/>
            <person name="Cho E.-S."/>
        </authorList>
    </citation>
    <scope>NUCLEOTIDE SEQUENCE [LARGE SCALE GENOMIC DNA]</scope>
    <source>
        <strain evidence="5 6">MBLA0078</strain>
    </source>
</reference>
<feature type="compositionally biased region" description="Acidic residues" evidence="2">
    <location>
        <begin position="381"/>
        <end position="392"/>
    </location>
</feature>
<sequence>MVSVRDWVGARTTVTTVFIVAILSAATGIINISSPVTGGVLASVVPDVIRITAGFTGTLTGFLLLVSVYGLRRRLRSAWYSSVILLPVSAAQGLIQSPERALPLIGFSVISFVLLALNYRAFDRDLDLNLTQLSALLAIAGAQTYATAGAYALREQFNGIDTLFDAFYFALVTGSTVGYGDIYPQTAVARLFGMTALLLTVATFAVALGVLLTPAIEARLTKALGRMTESQLEILDNHVLVLGHGELTEPILEELEDRADVLIVTPNAERAQRLSDRGYDVFTADPSDEESLRRARVEVARSAIVATNNDAEDALAILTARQLNPDIHIVAAATQRENEPKLRRAGANTVISPAALGGHFLAESAIGGGGLETVEERLLEEQPDEMVSDADTDASTPGDSTGTADDGGE</sequence>
<dbReference type="GO" id="GO:0034220">
    <property type="term" value="P:monoatomic ion transmembrane transport"/>
    <property type="evidence" value="ECO:0007669"/>
    <property type="project" value="UniProtKB-KW"/>
</dbReference>
<dbReference type="GO" id="GO:0006813">
    <property type="term" value="P:potassium ion transport"/>
    <property type="evidence" value="ECO:0007669"/>
    <property type="project" value="InterPro"/>
</dbReference>
<evidence type="ECO:0000313" key="6">
    <source>
        <dbReference type="Proteomes" id="UP000443423"/>
    </source>
</evidence>
<dbReference type="PANTHER" id="PTHR43833:SF9">
    <property type="entry name" value="POTASSIUM CHANNEL PROTEIN YUGO-RELATED"/>
    <property type="match status" value="1"/>
</dbReference>
<organism evidence="5 6">
    <name type="scientific">Haloferax marinum</name>
    <dbReference type="NCBI Taxonomy" id="2666143"/>
    <lineage>
        <taxon>Archaea</taxon>
        <taxon>Methanobacteriati</taxon>
        <taxon>Methanobacteriota</taxon>
        <taxon>Stenosarchaea group</taxon>
        <taxon>Halobacteria</taxon>
        <taxon>Halobacteriales</taxon>
        <taxon>Haloferacaceae</taxon>
        <taxon>Haloferax</taxon>
    </lineage>
</organism>
<comment type="subcellular location">
    <subcellularLocation>
        <location evidence="1">Cell membrane</location>
        <topology evidence="1">Multi-pass membrane protein</topology>
    </subcellularLocation>
</comment>
<dbReference type="SUPFAM" id="SSF81324">
    <property type="entry name" value="Voltage-gated potassium channels"/>
    <property type="match status" value="1"/>
</dbReference>
<feature type="transmembrane region" description="Helical" evidence="3">
    <location>
        <begin position="133"/>
        <end position="154"/>
    </location>
</feature>
<feature type="transmembrane region" description="Helical" evidence="3">
    <location>
        <begin position="166"/>
        <end position="184"/>
    </location>
</feature>
<evidence type="ECO:0000256" key="3">
    <source>
        <dbReference type="SAM" id="Phobius"/>
    </source>
</evidence>
<feature type="transmembrane region" description="Helical" evidence="3">
    <location>
        <begin position="12"/>
        <end position="36"/>
    </location>
</feature>
<keyword evidence="5" id="KW-0813">Transport</keyword>
<keyword evidence="5" id="KW-0407">Ion channel</keyword>
<dbReference type="InterPro" id="IPR050721">
    <property type="entry name" value="Trk_Ktr_HKT_K-transport"/>
</dbReference>
<keyword evidence="3" id="KW-0472">Membrane</keyword>
<dbReference type="GO" id="GO:0005886">
    <property type="term" value="C:plasma membrane"/>
    <property type="evidence" value="ECO:0007669"/>
    <property type="project" value="UniProtKB-SubCell"/>
</dbReference>
<feature type="region of interest" description="Disordered" evidence="2">
    <location>
        <begin position="376"/>
        <end position="409"/>
    </location>
</feature>
<feature type="transmembrane region" description="Helical" evidence="3">
    <location>
        <begin position="101"/>
        <end position="121"/>
    </location>
</feature>
<keyword evidence="6" id="KW-1185">Reference proteome</keyword>
<dbReference type="RefSeq" id="WP_151113340.1">
    <property type="nucleotide sequence ID" value="NZ_WKJQ01000001.1"/>
</dbReference>